<reference evidence="2 3" key="1">
    <citation type="submission" date="2019-04" db="EMBL/GenBank/DDBJ databases">
        <title>The CDC panel for molecular diagnostics of ciprofloxacin resistance and its use for research and clinical development.</title>
        <authorList>
            <person name="Liu H."/>
            <person name="Tang K."/>
            <person name="Pham C."/>
            <person name="Schmerer M."/>
        </authorList>
    </citation>
    <scope>NUCLEOTIDE SEQUENCE [LARGE SCALE GENOMIC DNA]</scope>
    <source>
        <strain evidence="2 3">LRRBGS_0742</strain>
    </source>
</reference>
<dbReference type="NCBIfam" id="TIGR03465">
    <property type="entry name" value="HpnD"/>
    <property type="match status" value="1"/>
</dbReference>
<accession>A0AAX2TT48</accession>
<dbReference type="AlphaFoldDB" id="A0AAX2TT48"/>
<protein>
    <submittedName>
        <fullName evidence="2">Presqualene diphosphate synthase HpnD</fullName>
        <ecNumber evidence="2">2.5.1.103</ecNumber>
    </submittedName>
</protein>
<dbReference type="SFLD" id="SFLDG01018">
    <property type="entry name" value="Squalene/Phytoene_Synthase_Lik"/>
    <property type="match status" value="1"/>
</dbReference>
<dbReference type="EC" id="2.5.1.103" evidence="2"/>
<comment type="caution">
    <text evidence="2">The sequence shown here is derived from an EMBL/GenBank/DDBJ whole genome shotgun (WGS) entry which is preliminary data.</text>
</comment>
<dbReference type="SUPFAM" id="SSF48576">
    <property type="entry name" value="Terpenoid synthases"/>
    <property type="match status" value="1"/>
</dbReference>
<dbReference type="RefSeq" id="WP_146710627.1">
    <property type="nucleotide sequence ID" value="NZ_SUQX01000005.1"/>
</dbReference>
<organism evidence="2 3">
    <name type="scientific">Neisseria gonorrhoeae</name>
    <dbReference type="NCBI Taxonomy" id="485"/>
    <lineage>
        <taxon>Bacteria</taxon>
        <taxon>Pseudomonadati</taxon>
        <taxon>Pseudomonadota</taxon>
        <taxon>Betaproteobacteria</taxon>
        <taxon>Neisseriales</taxon>
        <taxon>Neisseriaceae</taxon>
        <taxon>Neisseria</taxon>
    </lineage>
</organism>
<dbReference type="InterPro" id="IPR008949">
    <property type="entry name" value="Isoprenoid_synthase_dom_sf"/>
</dbReference>
<dbReference type="Pfam" id="PF00494">
    <property type="entry name" value="SQS_PSY"/>
    <property type="match status" value="1"/>
</dbReference>
<dbReference type="PANTHER" id="PTHR31480">
    <property type="entry name" value="BIFUNCTIONAL LYCOPENE CYCLASE/PHYTOENE SYNTHASE"/>
    <property type="match status" value="1"/>
</dbReference>
<name>A0AAX2TT48_NEIGO</name>
<dbReference type="SFLD" id="SFLDG01212">
    <property type="entry name" value="Phytoene_synthase_like"/>
    <property type="match status" value="1"/>
</dbReference>
<dbReference type="FunFam" id="1.10.600.10:FF:000040">
    <property type="entry name" value="Phytoene synthase"/>
    <property type="match status" value="1"/>
</dbReference>
<dbReference type="GO" id="GO:0051996">
    <property type="term" value="F:squalene synthase [NAD(P)H] activity"/>
    <property type="evidence" value="ECO:0007669"/>
    <property type="project" value="InterPro"/>
</dbReference>
<dbReference type="InterPro" id="IPR019845">
    <property type="entry name" value="Squalene/phytoene_synthase_CS"/>
</dbReference>
<dbReference type="InterPro" id="IPR002060">
    <property type="entry name" value="Squ/phyt_synthse"/>
</dbReference>
<dbReference type="EMBL" id="SUQX01000005">
    <property type="protein sequence ID" value="TJX06111.1"/>
    <property type="molecule type" value="Genomic_DNA"/>
</dbReference>
<dbReference type="SFLD" id="SFLDS00005">
    <property type="entry name" value="Isoprenoid_Synthase_Type_I"/>
    <property type="match status" value="1"/>
</dbReference>
<gene>
    <name evidence="2" type="primary">hpnD</name>
    <name evidence="2" type="ORF">E8M63_04380</name>
</gene>
<keyword evidence="1 2" id="KW-0808">Transferase</keyword>
<dbReference type="InterPro" id="IPR033904">
    <property type="entry name" value="Trans_IPPS_HH"/>
</dbReference>
<sequence>MKGLDYCRQKAEESRSSFLSGFRFLTQEKQDAVTVLYVFCRELDDVVDECSNPDVAQATLNWWRGDLDNAFGGAMPEYPVNQALRQVKETFKLPKYELEALIDGMQMDLVQARYGSFEELKLYCRRVAGVVGCLIARILGFSDGKTLEYADKMGLALQLTNIIRDVGEDARRGRIYLPMEEMQRFDVPASVILQCSPTGNFAELMAFQIKRARETYREAVSLLPDADKKAQKVGLVMAAVYYALLNEIDRDGAQNVLKYKIALPSPRKKRIALKTWLFGFKPRPGTPERA</sequence>
<proteinExistence type="predicted"/>
<dbReference type="Proteomes" id="UP000307092">
    <property type="component" value="Unassembled WGS sequence"/>
</dbReference>
<dbReference type="GO" id="GO:0016117">
    <property type="term" value="P:carotenoid biosynthetic process"/>
    <property type="evidence" value="ECO:0007669"/>
    <property type="project" value="InterPro"/>
</dbReference>
<dbReference type="PROSITE" id="PS01045">
    <property type="entry name" value="SQUALEN_PHYTOEN_SYN_2"/>
    <property type="match status" value="1"/>
</dbReference>
<dbReference type="CDD" id="cd00683">
    <property type="entry name" value="Trans_IPPS_HH"/>
    <property type="match status" value="1"/>
</dbReference>
<dbReference type="Gene3D" id="1.10.600.10">
    <property type="entry name" value="Farnesyl Diphosphate Synthase"/>
    <property type="match status" value="1"/>
</dbReference>
<evidence type="ECO:0000313" key="2">
    <source>
        <dbReference type="EMBL" id="TJX06111.1"/>
    </source>
</evidence>
<evidence type="ECO:0000256" key="1">
    <source>
        <dbReference type="ARBA" id="ARBA00022679"/>
    </source>
</evidence>
<dbReference type="GO" id="GO:0004311">
    <property type="term" value="F:geranylgeranyl diphosphate synthase activity"/>
    <property type="evidence" value="ECO:0007669"/>
    <property type="project" value="InterPro"/>
</dbReference>
<evidence type="ECO:0000313" key="3">
    <source>
        <dbReference type="Proteomes" id="UP000307092"/>
    </source>
</evidence>
<dbReference type="InterPro" id="IPR044843">
    <property type="entry name" value="Trans_IPPS_bact-type"/>
</dbReference>
<dbReference type="InterPro" id="IPR017828">
    <property type="entry name" value="SQ_synth_HpnD-like"/>
</dbReference>